<gene>
    <name evidence="2" type="ORF">H7F21_01470</name>
</gene>
<evidence type="ECO:0000256" key="1">
    <source>
        <dbReference type="SAM" id="SignalP"/>
    </source>
</evidence>
<dbReference type="Proteomes" id="UP000533900">
    <property type="component" value="Unassembled WGS sequence"/>
</dbReference>
<comment type="caution">
    <text evidence="2">The sequence shown here is derived from an EMBL/GenBank/DDBJ whole genome shotgun (WGS) entry which is preliminary data.</text>
</comment>
<evidence type="ECO:0000313" key="2">
    <source>
        <dbReference type="EMBL" id="MBC2843743.1"/>
    </source>
</evidence>
<feature type="chain" id="PRO_5032534925" evidence="1">
    <location>
        <begin position="25"/>
        <end position="270"/>
    </location>
</feature>
<dbReference type="AlphaFoldDB" id="A0A842IPJ8"/>
<dbReference type="Pfam" id="PF13557">
    <property type="entry name" value="Phenol_MetA_deg"/>
    <property type="match status" value="1"/>
</dbReference>
<organism evidence="2 3">
    <name type="scientific">Winogradskyella flava</name>
    <dbReference type="NCBI Taxonomy" id="1884876"/>
    <lineage>
        <taxon>Bacteria</taxon>
        <taxon>Pseudomonadati</taxon>
        <taxon>Bacteroidota</taxon>
        <taxon>Flavobacteriia</taxon>
        <taxon>Flavobacteriales</taxon>
        <taxon>Flavobacteriaceae</taxon>
        <taxon>Winogradskyella</taxon>
    </lineage>
</organism>
<keyword evidence="3" id="KW-1185">Reference proteome</keyword>
<evidence type="ECO:0000313" key="3">
    <source>
        <dbReference type="Proteomes" id="UP000533900"/>
    </source>
</evidence>
<name>A0A842IPJ8_9FLAO</name>
<proteinExistence type="predicted"/>
<reference evidence="2" key="1">
    <citation type="submission" date="2020-08" db="EMBL/GenBank/DDBJ databases">
        <title>Winogradskyella ouciana sp. nov., isolated from the hadal seawater of the Mariana Trench.</title>
        <authorList>
            <person name="He X."/>
        </authorList>
    </citation>
    <scope>NUCLEOTIDE SEQUENCE [LARGE SCALE GENOMIC DNA]</scope>
    <source>
        <strain evidence="2">KCTC 52348</strain>
    </source>
</reference>
<dbReference type="InterPro" id="IPR025737">
    <property type="entry name" value="FApF"/>
</dbReference>
<accession>A0A842IPJ8</accession>
<keyword evidence="1" id="KW-0732">Signal</keyword>
<sequence>MSIPLNKKFISSSILLLFTLVSFSQESNSSQPLVTDRPDATEASSTVGKGVLQFETGAIYDTFEKDNIKTENFTYNTMLIRYGILDNFELRLGWNFIEGVTKINNKKLDNVTSGLTPLLLGMKVDITKEKDGMPEIALIGHVFPIFSASEDYRPESTAVDFRFSLSHTLSEKSSIGYNIGGQWGNDSSEAAAIYTLAYGYSFTKKFGMYAELYGDLPEDSSANHYWDAGVTYLVSNDLQLDAYFGTSITKGQDLLLGFGFSYRVKPNRIK</sequence>
<dbReference type="EMBL" id="JACLCP010000001">
    <property type="protein sequence ID" value="MBC2843743.1"/>
    <property type="molecule type" value="Genomic_DNA"/>
</dbReference>
<dbReference type="RefSeq" id="WP_185787459.1">
    <property type="nucleotide sequence ID" value="NZ_JACLCP010000001.1"/>
</dbReference>
<protein>
    <submittedName>
        <fullName evidence="2">Transporter</fullName>
    </submittedName>
</protein>
<feature type="signal peptide" evidence="1">
    <location>
        <begin position="1"/>
        <end position="24"/>
    </location>
</feature>